<dbReference type="CDD" id="cd06577">
    <property type="entry name" value="PASTA_pknB"/>
    <property type="match status" value="2"/>
</dbReference>
<dbReference type="Pfam" id="PF03793">
    <property type="entry name" value="PASTA"/>
    <property type="match status" value="2"/>
</dbReference>
<evidence type="ECO:0000256" key="1">
    <source>
        <dbReference type="SAM" id="MobiDB-lite"/>
    </source>
</evidence>
<dbReference type="AlphaFoldDB" id="A0A941HPP5"/>
<evidence type="ECO:0000256" key="2">
    <source>
        <dbReference type="SAM" id="Phobius"/>
    </source>
</evidence>
<keyword evidence="2" id="KW-1133">Transmembrane helix</keyword>
<feature type="domain" description="PASTA" evidence="3">
    <location>
        <begin position="71"/>
        <end position="137"/>
    </location>
</feature>
<feature type="compositionally biased region" description="Low complexity" evidence="1">
    <location>
        <begin position="59"/>
        <end position="69"/>
    </location>
</feature>
<dbReference type="RefSeq" id="WP_211800178.1">
    <property type="nucleotide sequence ID" value="NZ_JAGSCS010000004.1"/>
</dbReference>
<dbReference type="EMBL" id="JAGSCS010000004">
    <property type="protein sequence ID" value="MBR0575651.1"/>
    <property type="molecule type" value="Genomic_DNA"/>
</dbReference>
<dbReference type="Proteomes" id="UP000675379">
    <property type="component" value="Unassembled WGS sequence"/>
</dbReference>
<feature type="region of interest" description="Disordered" evidence="1">
    <location>
        <begin position="49"/>
        <end position="73"/>
    </location>
</feature>
<reference evidence="4" key="1">
    <citation type="submission" date="2021-04" db="EMBL/GenBank/DDBJ databases">
        <title>Proteiniclasticum sedimins sp. nov., an obligate anaerobic bacterium isolated from anaerobic sludge.</title>
        <authorList>
            <person name="Liu J."/>
        </authorList>
    </citation>
    <scope>NUCLEOTIDE SEQUENCE</scope>
    <source>
        <strain evidence="4">BAD-10</strain>
    </source>
</reference>
<keyword evidence="2" id="KW-0472">Membrane</keyword>
<evidence type="ECO:0000259" key="3">
    <source>
        <dbReference type="PROSITE" id="PS51178"/>
    </source>
</evidence>
<keyword evidence="2" id="KW-0812">Transmembrane</keyword>
<proteinExistence type="predicted"/>
<dbReference type="PROSITE" id="PS51178">
    <property type="entry name" value="PASTA"/>
    <property type="match status" value="2"/>
</dbReference>
<organism evidence="4 5">
    <name type="scientific">Proteiniclasticum sediminis</name>
    <dbReference type="NCBI Taxonomy" id="2804028"/>
    <lineage>
        <taxon>Bacteria</taxon>
        <taxon>Bacillati</taxon>
        <taxon>Bacillota</taxon>
        <taxon>Clostridia</taxon>
        <taxon>Eubacteriales</taxon>
        <taxon>Clostridiaceae</taxon>
        <taxon>Proteiniclasticum</taxon>
    </lineage>
</organism>
<feature type="transmembrane region" description="Helical" evidence="2">
    <location>
        <begin position="6"/>
        <end position="25"/>
    </location>
</feature>
<comment type="caution">
    <text evidence="4">The sequence shown here is derived from an EMBL/GenBank/DDBJ whole genome shotgun (WGS) entry which is preliminary data.</text>
</comment>
<feature type="compositionally biased region" description="Polar residues" evidence="1">
    <location>
        <begin position="224"/>
        <end position="237"/>
    </location>
</feature>
<protein>
    <submittedName>
        <fullName evidence="4">PASTA domain-containing protein</fullName>
    </submittedName>
</protein>
<sequence>MRYKGMAIVIFTVTTAVFIFGMFTYQQELKSMLAKEITPVVLKPEPLEPAETLGETPVETASETPVESPSEPEKIKVPSLYGLLQDDALEILEDLGLVADPHYEYHDTAKTDYVFWQIPAKDVELKVGATVSYSVSKGPRETVEEPVSEEKVLIPNLIGLTEQEAKTKLLALDLEVGVERAYKNESNRAEKGIVWSQNWKVGAEAPKGTRVVIRVSLGEEPQAPETSQEPGEASETP</sequence>
<feature type="region of interest" description="Disordered" evidence="1">
    <location>
        <begin position="217"/>
        <end position="237"/>
    </location>
</feature>
<keyword evidence="5" id="KW-1185">Reference proteome</keyword>
<name>A0A941HPP5_9CLOT</name>
<gene>
    <name evidence="4" type="ORF">KCG48_04765</name>
</gene>
<dbReference type="SMART" id="SM00740">
    <property type="entry name" value="PASTA"/>
    <property type="match status" value="2"/>
</dbReference>
<evidence type="ECO:0000313" key="4">
    <source>
        <dbReference type="EMBL" id="MBR0575651.1"/>
    </source>
</evidence>
<evidence type="ECO:0000313" key="5">
    <source>
        <dbReference type="Proteomes" id="UP000675379"/>
    </source>
</evidence>
<accession>A0A941HPP5</accession>
<feature type="domain" description="PASTA" evidence="3">
    <location>
        <begin position="148"/>
        <end position="217"/>
    </location>
</feature>
<dbReference type="Gene3D" id="3.30.10.20">
    <property type="match status" value="2"/>
</dbReference>
<dbReference type="InterPro" id="IPR005543">
    <property type="entry name" value="PASTA_dom"/>
</dbReference>